<dbReference type="Gene3D" id="1.10.1740.10">
    <property type="match status" value="1"/>
</dbReference>
<dbReference type="InterPro" id="IPR036388">
    <property type="entry name" value="WH-like_DNA-bd_sf"/>
</dbReference>
<dbReference type="InterPro" id="IPR014284">
    <property type="entry name" value="RNA_pol_sigma-70_dom"/>
</dbReference>
<dbReference type="InterPro" id="IPR039425">
    <property type="entry name" value="RNA_pol_sigma-70-like"/>
</dbReference>
<keyword evidence="2" id="KW-0805">Transcription regulation</keyword>
<dbReference type="Gene3D" id="1.10.10.10">
    <property type="entry name" value="Winged helix-like DNA-binding domain superfamily/Winged helix DNA-binding domain"/>
    <property type="match status" value="1"/>
</dbReference>
<evidence type="ECO:0000313" key="7">
    <source>
        <dbReference type="EMBL" id="GGX22369.1"/>
    </source>
</evidence>
<keyword evidence="4" id="KW-0238">DNA-binding</keyword>
<evidence type="ECO:0000256" key="3">
    <source>
        <dbReference type="ARBA" id="ARBA00023082"/>
    </source>
</evidence>
<keyword evidence="3" id="KW-0731">Sigma factor</keyword>
<dbReference type="GO" id="GO:0006352">
    <property type="term" value="P:DNA-templated transcription initiation"/>
    <property type="evidence" value="ECO:0007669"/>
    <property type="project" value="InterPro"/>
</dbReference>
<organism evidence="7 8">
    <name type="scientific">Aquimarina muelleri</name>
    <dbReference type="NCBI Taxonomy" id="279356"/>
    <lineage>
        <taxon>Bacteria</taxon>
        <taxon>Pseudomonadati</taxon>
        <taxon>Bacteroidota</taxon>
        <taxon>Flavobacteriia</taxon>
        <taxon>Flavobacteriales</taxon>
        <taxon>Flavobacteriaceae</taxon>
        <taxon>Aquimarina</taxon>
    </lineage>
</organism>
<dbReference type="Proteomes" id="UP000601108">
    <property type="component" value="Unassembled WGS sequence"/>
</dbReference>
<dbReference type="SUPFAM" id="SSF88659">
    <property type="entry name" value="Sigma3 and sigma4 domains of RNA polymerase sigma factors"/>
    <property type="match status" value="1"/>
</dbReference>
<name>A0A918JVV5_9FLAO</name>
<comment type="similarity">
    <text evidence="1">Belongs to the sigma-70 factor family. ECF subfamily.</text>
</comment>
<dbReference type="Pfam" id="PF04542">
    <property type="entry name" value="Sigma70_r2"/>
    <property type="match status" value="1"/>
</dbReference>
<evidence type="ECO:0000313" key="8">
    <source>
        <dbReference type="Proteomes" id="UP000601108"/>
    </source>
</evidence>
<protein>
    <recommendedName>
        <fullName evidence="6">RNA polymerase sigma-70 region 2 domain-containing protein</fullName>
    </recommendedName>
</protein>
<dbReference type="InterPro" id="IPR007627">
    <property type="entry name" value="RNA_pol_sigma70_r2"/>
</dbReference>
<dbReference type="EMBL" id="BMWS01000016">
    <property type="protein sequence ID" value="GGX22369.1"/>
    <property type="molecule type" value="Genomic_DNA"/>
</dbReference>
<sequence length="194" mass="23009">MSSTTEEQKILEGIVAGDEVIITAFYKKNLPYIRKYILQNSGNEEDVEDVFQDAMIFIYQRLKTDSLEIHSSIRTYFYGVCKNIWRNKVRKNKKLVITEYLPEDIEIINPTVFKDLECKEQEHIYRKHFLKLSDTCREVLCLVFQGMNMKEIAKVTGYSDAYTRKKKFECKRHLIEMIEKDPAYPELQSNPEKE</sequence>
<dbReference type="PANTHER" id="PTHR43133">
    <property type="entry name" value="RNA POLYMERASE ECF-TYPE SIGMA FACTO"/>
    <property type="match status" value="1"/>
</dbReference>
<evidence type="ECO:0000259" key="6">
    <source>
        <dbReference type="Pfam" id="PF04542"/>
    </source>
</evidence>
<dbReference type="AlphaFoldDB" id="A0A918JVV5"/>
<dbReference type="PANTHER" id="PTHR43133:SF8">
    <property type="entry name" value="RNA POLYMERASE SIGMA FACTOR HI_1459-RELATED"/>
    <property type="match status" value="1"/>
</dbReference>
<dbReference type="NCBIfam" id="TIGR02937">
    <property type="entry name" value="sigma70-ECF"/>
    <property type="match status" value="1"/>
</dbReference>
<evidence type="ECO:0000256" key="5">
    <source>
        <dbReference type="ARBA" id="ARBA00023163"/>
    </source>
</evidence>
<dbReference type="RefSeq" id="WP_027412212.1">
    <property type="nucleotide sequence ID" value="NZ_BMWS01000016.1"/>
</dbReference>
<feature type="domain" description="RNA polymerase sigma-70 region 2" evidence="6">
    <location>
        <begin position="25"/>
        <end position="94"/>
    </location>
</feature>
<evidence type="ECO:0000256" key="4">
    <source>
        <dbReference type="ARBA" id="ARBA00023125"/>
    </source>
</evidence>
<dbReference type="GO" id="GO:0016987">
    <property type="term" value="F:sigma factor activity"/>
    <property type="evidence" value="ECO:0007669"/>
    <property type="project" value="UniProtKB-KW"/>
</dbReference>
<reference evidence="7 8" key="1">
    <citation type="journal article" date="2014" name="Int. J. Syst. Evol. Microbiol.">
        <title>Complete genome sequence of Corynebacterium casei LMG S-19264T (=DSM 44701T), isolated from a smear-ripened cheese.</title>
        <authorList>
            <consortium name="US DOE Joint Genome Institute (JGI-PGF)"/>
            <person name="Walter F."/>
            <person name="Albersmeier A."/>
            <person name="Kalinowski J."/>
            <person name="Ruckert C."/>
        </authorList>
    </citation>
    <scope>NUCLEOTIDE SEQUENCE [LARGE SCALE GENOMIC DNA]</scope>
    <source>
        <strain evidence="7 8">KCTC 12285</strain>
    </source>
</reference>
<dbReference type="SUPFAM" id="SSF88946">
    <property type="entry name" value="Sigma2 domain of RNA polymerase sigma factors"/>
    <property type="match status" value="1"/>
</dbReference>
<dbReference type="GO" id="GO:0003677">
    <property type="term" value="F:DNA binding"/>
    <property type="evidence" value="ECO:0007669"/>
    <property type="project" value="UniProtKB-KW"/>
</dbReference>
<evidence type="ECO:0000256" key="2">
    <source>
        <dbReference type="ARBA" id="ARBA00023015"/>
    </source>
</evidence>
<dbReference type="InterPro" id="IPR013325">
    <property type="entry name" value="RNA_pol_sigma_r2"/>
</dbReference>
<gene>
    <name evidence="7" type="ORF">GCM10007384_24470</name>
</gene>
<accession>A0A918JVV5</accession>
<proteinExistence type="inferred from homology"/>
<keyword evidence="5" id="KW-0804">Transcription</keyword>
<evidence type="ECO:0000256" key="1">
    <source>
        <dbReference type="ARBA" id="ARBA00010641"/>
    </source>
</evidence>
<comment type="caution">
    <text evidence="7">The sequence shown here is derived from an EMBL/GenBank/DDBJ whole genome shotgun (WGS) entry which is preliminary data.</text>
</comment>
<keyword evidence="8" id="KW-1185">Reference proteome</keyword>
<dbReference type="InterPro" id="IPR013324">
    <property type="entry name" value="RNA_pol_sigma_r3/r4-like"/>
</dbReference>